<evidence type="ECO:0000313" key="2">
    <source>
        <dbReference type="Proteomes" id="UP001165064"/>
    </source>
</evidence>
<gene>
    <name evidence="1" type="ORF">Amon02_001323600</name>
</gene>
<comment type="caution">
    <text evidence="1">The sequence shown here is derived from an EMBL/GenBank/DDBJ whole genome shotgun (WGS) entry which is preliminary data.</text>
</comment>
<proteinExistence type="predicted"/>
<reference evidence="1" key="1">
    <citation type="submission" date="2023-04" db="EMBL/GenBank/DDBJ databases">
        <title>Ambrosiozyma monospora NBRC 10751.</title>
        <authorList>
            <person name="Ichikawa N."/>
            <person name="Sato H."/>
            <person name="Tonouchi N."/>
        </authorList>
    </citation>
    <scope>NUCLEOTIDE SEQUENCE</scope>
    <source>
        <strain evidence="1">NBRC 10751</strain>
    </source>
</reference>
<name>A0ACB5UCZ6_AMBMO</name>
<protein>
    <submittedName>
        <fullName evidence="1">Unnamed protein product</fullName>
    </submittedName>
</protein>
<dbReference type="EMBL" id="BSXS01016906">
    <property type="protein sequence ID" value="GMF08357.1"/>
    <property type="molecule type" value="Genomic_DNA"/>
</dbReference>
<organism evidence="1 2">
    <name type="scientific">Ambrosiozyma monospora</name>
    <name type="common">Yeast</name>
    <name type="synonym">Endomycopsis monosporus</name>
    <dbReference type="NCBI Taxonomy" id="43982"/>
    <lineage>
        <taxon>Eukaryota</taxon>
        <taxon>Fungi</taxon>
        <taxon>Dikarya</taxon>
        <taxon>Ascomycota</taxon>
        <taxon>Saccharomycotina</taxon>
        <taxon>Pichiomycetes</taxon>
        <taxon>Pichiales</taxon>
        <taxon>Pichiaceae</taxon>
        <taxon>Ambrosiozyma</taxon>
    </lineage>
</organism>
<dbReference type="Proteomes" id="UP001165064">
    <property type="component" value="Unassembled WGS sequence"/>
</dbReference>
<sequence>MMFIPRTSQYEILPISIKNATEQINQIGDISNLSSEGFMFQEGGDVNLWSRRYFKLQGFDLIAHNETTMKIRAKINLRKVVEVLYAGKEAGDDDEKDAQEEEYFKEFSVLSTASKPKRSRIISDTLLLNEGFRLRFSNNETIDFGCDTATERMQWIKILEEIVLKNHYRRQPWVKLMLEQQGVQI</sequence>
<accession>A0ACB5UCZ6</accession>
<keyword evidence="2" id="KW-1185">Reference proteome</keyword>
<evidence type="ECO:0000313" key="1">
    <source>
        <dbReference type="EMBL" id="GMF08357.1"/>
    </source>
</evidence>